<reference evidence="8" key="1">
    <citation type="journal article" date="2023" name="Commun. Biol.">
        <title>Genome analysis of Parmales, the sister group of diatoms, reveals the evolutionary specialization of diatoms from phago-mixotrophs to photoautotrophs.</title>
        <authorList>
            <person name="Ban H."/>
            <person name="Sato S."/>
            <person name="Yoshikawa S."/>
            <person name="Yamada K."/>
            <person name="Nakamura Y."/>
            <person name="Ichinomiya M."/>
            <person name="Sato N."/>
            <person name="Blanc-Mathieu R."/>
            <person name="Endo H."/>
            <person name="Kuwata A."/>
            <person name="Ogata H."/>
        </authorList>
    </citation>
    <scope>NUCLEOTIDE SEQUENCE [LARGE SCALE GENOMIC DNA]</scope>
</reference>
<evidence type="ECO:0000256" key="3">
    <source>
        <dbReference type="ARBA" id="ARBA00022801"/>
    </source>
</evidence>
<protein>
    <recommendedName>
        <fullName evidence="6">Nudix hydrolase domain-containing protein</fullName>
    </recommendedName>
</protein>
<feature type="compositionally biased region" description="Polar residues" evidence="5">
    <location>
        <begin position="105"/>
        <end position="115"/>
    </location>
</feature>
<dbReference type="InterPro" id="IPR020084">
    <property type="entry name" value="NUDIX_hydrolase_CS"/>
</dbReference>
<dbReference type="PROSITE" id="PS00893">
    <property type="entry name" value="NUDIX_BOX"/>
    <property type="match status" value="1"/>
</dbReference>
<dbReference type="InterPro" id="IPR000086">
    <property type="entry name" value="NUDIX_hydrolase_dom"/>
</dbReference>
<dbReference type="PROSITE" id="PS51462">
    <property type="entry name" value="NUDIX"/>
    <property type="match status" value="1"/>
</dbReference>
<dbReference type="GO" id="GO:0046872">
    <property type="term" value="F:metal ion binding"/>
    <property type="evidence" value="ECO:0007669"/>
    <property type="project" value="UniProtKB-KW"/>
</dbReference>
<dbReference type="InterPro" id="IPR015797">
    <property type="entry name" value="NUDIX_hydrolase-like_dom_sf"/>
</dbReference>
<sequence>MSAKVDSKVPVTGGNLGLVTTSADVLNERAFGSQDNVRGILDAGDGKDGERTRKKAKRGEGGLTSNWGEGSMVTVSSDGFSGSERGADSPTTTNGEWGGTGSPPKDSQTVAPTNLDGTPIFVGVKGGARQGRDNQRWDGPVRLVVGCVPIVKDGGILLCSSSKKKEWILPKGGWEKDETVEEGAQRETYEEAGVYGYLGPKLEDISYEGRKQKEAASPVPWNEGDVMEGKGQDAGTNNATPQDPAGESKAGDGEGTLATTPTGGNVRKCRAAIFPIYVREVLEDWPEKGRARKIVSIDEAIEIVKREELKKALREVKSRNLHLQGKEV</sequence>
<dbReference type="InterPro" id="IPR047198">
    <property type="entry name" value="DDP-like_NUDIX"/>
</dbReference>
<dbReference type="CDD" id="cd04666">
    <property type="entry name" value="NUDIX_DIPP2_like_Nudt4"/>
    <property type="match status" value="1"/>
</dbReference>
<evidence type="ECO:0000256" key="5">
    <source>
        <dbReference type="SAM" id="MobiDB-lite"/>
    </source>
</evidence>
<accession>A0A9W7LE22</accession>
<name>A0A9W7LE22_9STRA</name>
<dbReference type="PANTHER" id="PTHR12629:SF0">
    <property type="entry name" value="DIPHOSPHOINOSITOL-POLYPHOSPHATE DIPHOSPHATASE"/>
    <property type="match status" value="1"/>
</dbReference>
<evidence type="ECO:0000259" key="6">
    <source>
        <dbReference type="PROSITE" id="PS51462"/>
    </source>
</evidence>
<dbReference type="GO" id="GO:0016462">
    <property type="term" value="F:pyrophosphatase activity"/>
    <property type="evidence" value="ECO:0007669"/>
    <property type="project" value="InterPro"/>
</dbReference>
<evidence type="ECO:0000256" key="1">
    <source>
        <dbReference type="ARBA" id="ARBA00001946"/>
    </source>
</evidence>
<feature type="region of interest" description="Disordered" evidence="5">
    <location>
        <begin position="37"/>
        <end position="115"/>
    </location>
</feature>
<keyword evidence="3" id="KW-0378">Hydrolase</keyword>
<dbReference type="GO" id="GO:0005634">
    <property type="term" value="C:nucleus"/>
    <property type="evidence" value="ECO:0007669"/>
    <property type="project" value="TreeGrafter"/>
</dbReference>
<comment type="cofactor">
    <cofactor evidence="1">
        <name>Mg(2+)</name>
        <dbReference type="ChEBI" id="CHEBI:18420"/>
    </cofactor>
</comment>
<evidence type="ECO:0000256" key="4">
    <source>
        <dbReference type="ARBA" id="ARBA00022842"/>
    </source>
</evidence>
<dbReference type="Pfam" id="PF00293">
    <property type="entry name" value="NUDIX"/>
    <property type="match status" value="1"/>
</dbReference>
<dbReference type="SUPFAM" id="SSF55811">
    <property type="entry name" value="Nudix"/>
    <property type="match status" value="1"/>
</dbReference>
<keyword evidence="8" id="KW-1185">Reference proteome</keyword>
<dbReference type="Proteomes" id="UP001165065">
    <property type="component" value="Unassembled WGS sequence"/>
</dbReference>
<feature type="compositionally biased region" description="Polar residues" evidence="5">
    <location>
        <begin position="63"/>
        <end position="80"/>
    </location>
</feature>
<proteinExistence type="predicted"/>
<dbReference type="OrthoDB" id="2011998at2759"/>
<dbReference type="EMBL" id="BRYA01000295">
    <property type="protein sequence ID" value="GMI46376.1"/>
    <property type="molecule type" value="Genomic_DNA"/>
</dbReference>
<evidence type="ECO:0000256" key="2">
    <source>
        <dbReference type="ARBA" id="ARBA00022723"/>
    </source>
</evidence>
<gene>
    <name evidence="7" type="ORF">TrCOL_g408</name>
</gene>
<dbReference type="AlphaFoldDB" id="A0A9W7LE22"/>
<keyword evidence="2" id="KW-0479">Metal-binding</keyword>
<feature type="region of interest" description="Disordered" evidence="5">
    <location>
        <begin position="210"/>
        <end position="264"/>
    </location>
</feature>
<keyword evidence="4" id="KW-0460">Magnesium</keyword>
<dbReference type="PANTHER" id="PTHR12629">
    <property type="entry name" value="DIPHOSPHOINOSITOL POLYPHOSPHATE PHOSPHOHYDROLASE"/>
    <property type="match status" value="1"/>
</dbReference>
<feature type="domain" description="Nudix hydrolase" evidence="6">
    <location>
        <begin position="140"/>
        <end position="317"/>
    </location>
</feature>
<evidence type="ECO:0000313" key="7">
    <source>
        <dbReference type="EMBL" id="GMI46376.1"/>
    </source>
</evidence>
<organism evidence="7 8">
    <name type="scientific">Triparma columacea</name>
    <dbReference type="NCBI Taxonomy" id="722753"/>
    <lineage>
        <taxon>Eukaryota</taxon>
        <taxon>Sar</taxon>
        <taxon>Stramenopiles</taxon>
        <taxon>Ochrophyta</taxon>
        <taxon>Bolidophyceae</taxon>
        <taxon>Parmales</taxon>
        <taxon>Triparmaceae</taxon>
        <taxon>Triparma</taxon>
    </lineage>
</organism>
<comment type="caution">
    <text evidence="7">The sequence shown here is derived from an EMBL/GenBank/DDBJ whole genome shotgun (WGS) entry which is preliminary data.</text>
</comment>
<dbReference type="GO" id="GO:0005737">
    <property type="term" value="C:cytoplasm"/>
    <property type="evidence" value="ECO:0007669"/>
    <property type="project" value="TreeGrafter"/>
</dbReference>
<dbReference type="Gene3D" id="3.90.79.10">
    <property type="entry name" value="Nucleoside Triphosphate Pyrophosphohydrolase"/>
    <property type="match status" value="1"/>
</dbReference>
<evidence type="ECO:0000313" key="8">
    <source>
        <dbReference type="Proteomes" id="UP001165065"/>
    </source>
</evidence>